<dbReference type="RefSeq" id="WP_349246082.1">
    <property type="nucleotide sequence ID" value="NZ_JASCXX010000023.1"/>
</dbReference>
<sequence>MRSRRTFLKDVGLAVVAAGALSRNGRSAETPLRPNIIYILADDLGYGDLGCYGQRKIQTPCLDRMAREGMRFTQHYAGSTVCAPSRCALMTGRHTGHCTVRGNVDVLIGPDEPTVGKALRQAGYATGCIGKWGIGHPPPPDDPARNGFDHFFGYLSMWHAHNFYPEFLWRNAEKVPLRNVVQRPARFYKAGQETLVGLAREKVEYSHDLFATEALRFIAERPSPFFLFLSYTIPHANNEARLFGSHGMEVPDYGPYENEDWPDPEKGKAAMITRLDGDVGRLLDELKRRGLDHNTLVIFTSDNGPHKEGGIDPAFFNSSGPLRGIKRDLYEGGIRVPMIARWPGRIEAGTVCDHLSAFWDMFPTFAELAGVDVPGTCDGISLVPALLGKEQPRHRHLYWEFHEGRSKQAVRMGKWKAVRLGPSRPIELYDMETDIGERHNVADGHPAVVARAKSILAQVRTDERRWPLNDGNV</sequence>
<comment type="caution">
    <text evidence="2">The sequence shown here is derived from an EMBL/GenBank/DDBJ whole genome shotgun (WGS) entry which is preliminary data.</text>
</comment>
<dbReference type="CDD" id="cd16145">
    <property type="entry name" value="ARS_like"/>
    <property type="match status" value="1"/>
</dbReference>
<reference evidence="2" key="1">
    <citation type="submission" date="2023-05" db="EMBL/GenBank/DDBJ databases">
        <title>Anaerotaeda fermentans gen. nov., sp. nov., a novel anaerobic planctomycete of the new family within the order Sedimentisphaerales isolated from Taman Peninsula, Russia.</title>
        <authorList>
            <person name="Khomyakova M.A."/>
            <person name="Merkel A.Y."/>
            <person name="Slobodkin A.I."/>
        </authorList>
    </citation>
    <scope>NUCLEOTIDE SEQUENCE</scope>
    <source>
        <strain evidence="2">M17dextr</strain>
    </source>
</reference>
<dbReference type="EMBL" id="JASCXX010000023">
    <property type="protein sequence ID" value="MDI6450671.1"/>
    <property type="molecule type" value="Genomic_DNA"/>
</dbReference>
<evidence type="ECO:0000313" key="3">
    <source>
        <dbReference type="Proteomes" id="UP001431776"/>
    </source>
</evidence>
<dbReference type="InterPro" id="IPR017850">
    <property type="entry name" value="Alkaline_phosphatase_core_sf"/>
</dbReference>
<dbReference type="AlphaFoldDB" id="A0AAW6U3I8"/>
<dbReference type="Proteomes" id="UP001431776">
    <property type="component" value="Unassembled WGS sequence"/>
</dbReference>
<protein>
    <submittedName>
        <fullName evidence="2">Arylsulfatase</fullName>
    </submittedName>
</protein>
<dbReference type="Gene3D" id="3.30.1120.10">
    <property type="match status" value="1"/>
</dbReference>
<gene>
    <name evidence="2" type="ORF">QJ522_16555</name>
</gene>
<evidence type="ECO:0000313" key="2">
    <source>
        <dbReference type="EMBL" id="MDI6450671.1"/>
    </source>
</evidence>
<keyword evidence="3" id="KW-1185">Reference proteome</keyword>
<dbReference type="InterPro" id="IPR052701">
    <property type="entry name" value="GAG_Ulvan_Degrading_Sulfatases"/>
</dbReference>
<proteinExistence type="predicted"/>
<feature type="domain" description="Sulfatase N-terminal" evidence="1">
    <location>
        <begin position="34"/>
        <end position="371"/>
    </location>
</feature>
<dbReference type="SUPFAM" id="SSF53649">
    <property type="entry name" value="Alkaline phosphatase-like"/>
    <property type="match status" value="1"/>
</dbReference>
<dbReference type="InterPro" id="IPR006311">
    <property type="entry name" value="TAT_signal"/>
</dbReference>
<dbReference type="PANTHER" id="PTHR43751">
    <property type="entry name" value="SULFATASE"/>
    <property type="match status" value="1"/>
</dbReference>
<dbReference type="InterPro" id="IPR000917">
    <property type="entry name" value="Sulfatase_N"/>
</dbReference>
<name>A0AAW6U3I8_9BACT</name>
<evidence type="ECO:0000259" key="1">
    <source>
        <dbReference type="Pfam" id="PF00884"/>
    </source>
</evidence>
<dbReference type="PANTHER" id="PTHR43751:SF3">
    <property type="entry name" value="SULFATASE N-TERMINAL DOMAIN-CONTAINING PROTEIN"/>
    <property type="match status" value="1"/>
</dbReference>
<dbReference type="Gene3D" id="3.40.720.10">
    <property type="entry name" value="Alkaline Phosphatase, subunit A"/>
    <property type="match status" value="1"/>
</dbReference>
<dbReference type="InterPro" id="IPR019546">
    <property type="entry name" value="TAT_signal_bac_arc"/>
</dbReference>
<accession>A0AAW6U3I8</accession>
<organism evidence="2 3">
    <name type="scientific">Anaerobaca lacustris</name>
    <dbReference type="NCBI Taxonomy" id="3044600"/>
    <lineage>
        <taxon>Bacteria</taxon>
        <taxon>Pseudomonadati</taxon>
        <taxon>Planctomycetota</taxon>
        <taxon>Phycisphaerae</taxon>
        <taxon>Sedimentisphaerales</taxon>
        <taxon>Anaerobacaceae</taxon>
        <taxon>Anaerobaca</taxon>
    </lineage>
</organism>
<dbReference type="Pfam" id="PF00884">
    <property type="entry name" value="Sulfatase"/>
    <property type="match status" value="1"/>
</dbReference>
<dbReference type="NCBIfam" id="TIGR01409">
    <property type="entry name" value="TAT_signal_seq"/>
    <property type="match status" value="1"/>
</dbReference>
<dbReference type="PROSITE" id="PS51318">
    <property type="entry name" value="TAT"/>
    <property type="match status" value="1"/>
</dbReference>